<dbReference type="Gene3D" id="3.40.50.1980">
    <property type="entry name" value="Nitrogenase molybdenum iron protein domain"/>
    <property type="match status" value="2"/>
</dbReference>
<dbReference type="Pfam" id="PF01497">
    <property type="entry name" value="Peripla_BP_2"/>
    <property type="match status" value="1"/>
</dbReference>
<comment type="subcellular location">
    <subcellularLocation>
        <location evidence="1">Cell envelope</location>
    </subcellularLocation>
</comment>
<evidence type="ECO:0000313" key="7">
    <source>
        <dbReference type="EMBL" id="RRJ87262.1"/>
    </source>
</evidence>
<reference evidence="7 8" key="1">
    <citation type="submission" date="2018-11" db="EMBL/GenBank/DDBJ databases">
        <title>YIM 102482-1 draft genome.</title>
        <authorList>
            <person name="Li G."/>
            <person name="Jiang Y."/>
        </authorList>
    </citation>
    <scope>NUCLEOTIDE SEQUENCE [LARGE SCALE GENOMIC DNA]</scope>
    <source>
        <strain evidence="7 8">YIM 102482-1</strain>
    </source>
</reference>
<feature type="chain" id="PRO_5038795002" evidence="5">
    <location>
        <begin position="27"/>
        <end position="318"/>
    </location>
</feature>
<dbReference type="Proteomes" id="UP000274391">
    <property type="component" value="Unassembled WGS sequence"/>
</dbReference>
<comment type="similarity">
    <text evidence="2">Belongs to the bacterial solute-binding protein 8 family.</text>
</comment>
<dbReference type="PROSITE" id="PS51257">
    <property type="entry name" value="PROKAR_LIPOPROTEIN"/>
    <property type="match status" value="1"/>
</dbReference>
<evidence type="ECO:0000259" key="6">
    <source>
        <dbReference type="PROSITE" id="PS50983"/>
    </source>
</evidence>
<dbReference type="PANTHER" id="PTHR30532:SF28">
    <property type="entry name" value="PETROBACTIN-BINDING PROTEIN YCLQ"/>
    <property type="match status" value="1"/>
</dbReference>
<dbReference type="PROSITE" id="PS50983">
    <property type="entry name" value="FE_B12_PBP"/>
    <property type="match status" value="1"/>
</dbReference>
<protein>
    <submittedName>
        <fullName evidence="7">Iron ABC transporter substrate-binding protein</fullName>
    </submittedName>
</protein>
<evidence type="ECO:0000256" key="3">
    <source>
        <dbReference type="ARBA" id="ARBA00022448"/>
    </source>
</evidence>
<dbReference type="EMBL" id="RQVS01000005">
    <property type="protein sequence ID" value="RRJ87262.1"/>
    <property type="molecule type" value="Genomic_DNA"/>
</dbReference>
<accession>A0A3P3VWT0</accession>
<dbReference type="AlphaFoldDB" id="A0A3P3VWT0"/>
<dbReference type="GO" id="GO:1901678">
    <property type="term" value="P:iron coordination entity transport"/>
    <property type="evidence" value="ECO:0007669"/>
    <property type="project" value="UniProtKB-ARBA"/>
</dbReference>
<dbReference type="RefSeq" id="WP_124971127.1">
    <property type="nucleotide sequence ID" value="NZ_RQVS01000005.1"/>
</dbReference>
<gene>
    <name evidence="7" type="ORF">EG850_05495</name>
</gene>
<dbReference type="InterPro" id="IPR051313">
    <property type="entry name" value="Bact_iron-sidero_bind"/>
</dbReference>
<evidence type="ECO:0000256" key="4">
    <source>
        <dbReference type="ARBA" id="ARBA00022729"/>
    </source>
</evidence>
<dbReference type="InterPro" id="IPR033870">
    <property type="entry name" value="FatB"/>
</dbReference>
<keyword evidence="4 5" id="KW-0732">Signal</keyword>
<keyword evidence="3" id="KW-0813">Transport</keyword>
<keyword evidence="8" id="KW-1185">Reference proteome</keyword>
<sequence length="318" mass="33198">MRLRRILAATAVAATALALTACSNDAAIDTPATGAADAAKADLTLTTVDGEITLDGVPQRVVTFDYASLDTLNTLGLGDVVVGAPTAMLPESLQSFAEVTAVGTLTEPDFEAVAALDPDLILISNRLAEQLPQLTEIAPTANVAIDTKQWLTSSTERATDLAALFGKQDAATEFIDKINATADEIRSLEVDGSTMFVMTSGGKVSTYGPGSRYGFLYDDLGLTPTVTGGDTSSRHGQEVSFEFIAENNPGHMLVIDRDATIGESGQAAAALLDNALVGSTDAWKNDKVAYLNGANWYLVGGGLTTSQSMLTELLDSLK</sequence>
<evidence type="ECO:0000256" key="2">
    <source>
        <dbReference type="ARBA" id="ARBA00008814"/>
    </source>
</evidence>
<dbReference type="PANTHER" id="PTHR30532">
    <property type="entry name" value="IRON III DICITRATE-BINDING PERIPLASMIC PROTEIN"/>
    <property type="match status" value="1"/>
</dbReference>
<dbReference type="OrthoDB" id="63946at2"/>
<feature type="signal peptide" evidence="5">
    <location>
        <begin position="1"/>
        <end position="26"/>
    </location>
</feature>
<dbReference type="SUPFAM" id="SSF53807">
    <property type="entry name" value="Helical backbone' metal receptor"/>
    <property type="match status" value="1"/>
</dbReference>
<evidence type="ECO:0000313" key="8">
    <source>
        <dbReference type="Proteomes" id="UP000274391"/>
    </source>
</evidence>
<dbReference type="GO" id="GO:0030288">
    <property type="term" value="C:outer membrane-bounded periplasmic space"/>
    <property type="evidence" value="ECO:0007669"/>
    <property type="project" value="TreeGrafter"/>
</dbReference>
<name>A0A3P3VWT0_9MICO</name>
<comment type="caution">
    <text evidence="7">The sequence shown here is derived from an EMBL/GenBank/DDBJ whole genome shotgun (WGS) entry which is preliminary data.</text>
</comment>
<proteinExistence type="inferred from homology"/>
<evidence type="ECO:0000256" key="1">
    <source>
        <dbReference type="ARBA" id="ARBA00004196"/>
    </source>
</evidence>
<evidence type="ECO:0000256" key="5">
    <source>
        <dbReference type="SAM" id="SignalP"/>
    </source>
</evidence>
<dbReference type="CDD" id="cd01140">
    <property type="entry name" value="FatB"/>
    <property type="match status" value="1"/>
</dbReference>
<organism evidence="7 8">
    <name type="scientific">Gulosibacter macacae</name>
    <dbReference type="NCBI Taxonomy" id="2488791"/>
    <lineage>
        <taxon>Bacteria</taxon>
        <taxon>Bacillati</taxon>
        <taxon>Actinomycetota</taxon>
        <taxon>Actinomycetes</taxon>
        <taxon>Micrococcales</taxon>
        <taxon>Microbacteriaceae</taxon>
        <taxon>Gulosibacter</taxon>
    </lineage>
</organism>
<feature type="domain" description="Fe/B12 periplasmic-binding" evidence="6">
    <location>
        <begin position="60"/>
        <end position="318"/>
    </location>
</feature>
<dbReference type="InterPro" id="IPR002491">
    <property type="entry name" value="ABC_transptr_periplasmic_BD"/>
</dbReference>